<evidence type="ECO:0000256" key="3">
    <source>
        <dbReference type="ARBA" id="ARBA00022475"/>
    </source>
</evidence>
<dbReference type="EMBL" id="JAERSG010000003">
    <property type="protein sequence ID" value="MBL0747905.1"/>
    <property type="molecule type" value="Genomic_DNA"/>
</dbReference>
<dbReference type="PROSITE" id="PS00211">
    <property type="entry name" value="ABC_TRANSPORTER_1"/>
    <property type="match status" value="1"/>
</dbReference>
<evidence type="ECO:0000256" key="5">
    <source>
        <dbReference type="ARBA" id="ARBA00022840"/>
    </source>
</evidence>
<keyword evidence="7" id="KW-0472">Membrane</keyword>
<keyword evidence="6" id="KW-1278">Translocase</keyword>
<organism evidence="12 13">
    <name type="scientific">Nocardioides baculatus</name>
    <dbReference type="NCBI Taxonomy" id="2801337"/>
    <lineage>
        <taxon>Bacteria</taxon>
        <taxon>Bacillati</taxon>
        <taxon>Actinomycetota</taxon>
        <taxon>Actinomycetes</taxon>
        <taxon>Propionibacteriales</taxon>
        <taxon>Nocardioidaceae</taxon>
        <taxon>Nocardioides</taxon>
    </lineage>
</organism>
<dbReference type="NCBIfam" id="TIGR01188">
    <property type="entry name" value="drrA"/>
    <property type="match status" value="1"/>
</dbReference>
<evidence type="ECO:0000256" key="9">
    <source>
        <dbReference type="ARBA" id="ARBA00049985"/>
    </source>
</evidence>
<dbReference type="InterPro" id="IPR027417">
    <property type="entry name" value="P-loop_NTPase"/>
</dbReference>
<dbReference type="InterPro" id="IPR003439">
    <property type="entry name" value="ABC_transporter-like_ATP-bd"/>
</dbReference>
<evidence type="ECO:0000313" key="12">
    <source>
        <dbReference type="EMBL" id="MBL0747905.1"/>
    </source>
</evidence>
<name>A0ABS1L8F5_9ACTN</name>
<evidence type="ECO:0000256" key="10">
    <source>
        <dbReference type="SAM" id="MobiDB-lite"/>
    </source>
</evidence>
<feature type="region of interest" description="Disordered" evidence="10">
    <location>
        <begin position="313"/>
        <end position="348"/>
    </location>
</feature>
<accession>A0ABS1L8F5</accession>
<dbReference type="InterPro" id="IPR017871">
    <property type="entry name" value="ABC_transporter-like_CS"/>
</dbReference>
<dbReference type="Pfam" id="PF13732">
    <property type="entry name" value="DrrA1-3_C"/>
    <property type="match status" value="1"/>
</dbReference>
<proteinExistence type="inferred from homology"/>
<feature type="domain" description="ABC transporter" evidence="11">
    <location>
        <begin position="10"/>
        <end position="240"/>
    </location>
</feature>
<dbReference type="InterPro" id="IPR050763">
    <property type="entry name" value="ABC_transporter_ATP-binding"/>
</dbReference>
<comment type="subcellular location">
    <subcellularLocation>
        <location evidence="1">Cell membrane</location>
        <topology evidence="1">Peripheral membrane protein</topology>
        <orientation evidence="1">Cytoplasmic side</orientation>
    </subcellularLocation>
</comment>
<dbReference type="PROSITE" id="PS50893">
    <property type="entry name" value="ABC_TRANSPORTER_2"/>
    <property type="match status" value="1"/>
</dbReference>
<dbReference type="Proteomes" id="UP000636918">
    <property type="component" value="Unassembled WGS sequence"/>
</dbReference>
<evidence type="ECO:0000313" key="13">
    <source>
        <dbReference type="Proteomes" id="UP000636918"/>
    </source>
</evidence>
<sequence length="348" mass="37509">MNSPTTQPAVRASGLVKSFGDHRAVDGVDLEVHRGEVFGVLGPNGAGKTTMLKMLATLLPIDGGTGEVFGHDVATEPHLVRQLLGVTGQYASVDENLTATENLWLFARLQGLGRAEARQRGARLLEQFDLTEAASKPISAFSGGMRRRLDLAASLITRPPLIFLDEPTTGLDPRTRGQMWDTIRELVTEGSTVLLTTQYLDEADQLADRIAVIDHGRKVAEGTADELKSSVGRSTLQLQLVDPSDLPTASALAQQLLGEEPTLTPESRRVTVALQRTDQSVDLLVALRDRGVAIESVTVQKPSLDEVFLALTGHDTGEDTGEDTAEDTADQPTQNTQNTQPQDMEASR</sequence>
<dbReference type="SMART" id="SM00382">
    <property type="entry name" value="AAA"/>
    <property type="match status" value="1"/>
</dbReference>
<dbReference type="InterPro" id="IPR025302">
    <property type="entry name" value="DrrA1/2-like_C"/>
</dbReference>
<dbReference type="PANTHER" id="PTHR42711:SF19">
    <property type="entry name" value="DOXORUBICIN RESISTANCE ATP-BINDING PROTEIN DRRA"/>
    <property type="match status" value="1"/>
</dbReference>
<protein>
    <submittedName>
        <fullName evidence="12">ATP-binding cassette domain-containing protein</fullName>
    </submittedName>
</protein>
<feature type="compositionally biased region" description="Acidic residues" evidence="10">
    <location>
        <begin position="318"/>
        <end position="329"/>
    </location>
</feature>
<dbReference type="GO" id="GO:0005524">
    <property type="term" value="F:ATP binding"/>
    <property type="evidence" value="ECO:0007669"/>
    <property type="project" value="UniProtKB-KW"/>
</dbReference>
<dbReference type="Pfam" id="PF00005">
    <property type="entry name" value="ABC_tran"/>
    <property type="match status" value="1"/>
</dbReference>
<keyword evidence="13" id="KW-1185">Reference proteome</keyword>
<reference evidence="12 13" key="1">
    <citation type="submission" date="2021-01" db="EMBL/GenBank/DDBJ databases">
        <title>Genome seq and assembly of Nocardiodes sp. G10.</title>
        <authorList>
            <person name="Chhetri G."/>
        </authorList>
    </citation>
    <scope>NUCLEOTIDE SEQUENCE [LARGE SCALE GENOMIC DNA]</scope>
    <source>
        <strain evidence="12 13">G10</strain>
    </source>
</reference>
<evidence type="ECO:0000256" key="1">
    <source>
        <dbReference type="ARBA" id="ARBA00004413"/>
    </source>
</evidence>
<comment type="caution">
    <text evidence="12">The sequence shown here is derived from an EMBL/GenBank/DDBJ whole genome shotgun (WGS) entry which is preliminary data.</text>
</comment>
<evidence type="ECO:0000256" key="6">
    <source>
        <dbReference type="ARBA" id="ARBA00022967"/>
    </source>
</evidence>
<gene>
    <name evidence="12" type="ORF">JI751_09810</name>
</gene>
<comment type="similarity">
    <text evidence="9">Belongs to the ABC transporter superfamily. Drug exporter-1 (DrugE1) (TC 3.A.1.105) family.</text>
</comment>
<evidence type="ECO:0000256" key="4">
    <source>
        <dbReference type="ARBA" id="ARBA00022741"/>
    </source>
</evidence>
<keyword evidence="5 12" id="KW-0067">ATP-binding</keyword>
<dbReference type="PANTHER" id="PTHR42711">
    <property type="entry name" value="ABC TRANSPORTER ATP-BINDING PROTEIN"/>
    <property type="match status" value="1"/>
</dbReference>
<dbReference type="InterPro" id="IPR003593">
    <property type="entry name" value="AAA+_ATPase"/>
</dbReference>
<evidence type="ECO:0000259" key="11">
    <source>
        <dbReference type="PROSITE" id="PS50893"/>
    </source>
</evidence>
<dbReference type="Gene3D" id="3.40.50.300">
    <property type="entry name" value="P-loop containing nucleotide triphosphate hydrolases"/>
    <property type="match status" value="1"/>
</dbReference>
<keyword evidence="2" id="KW-0813">Transport</keyword>
<keyword evidence="8" id="KW-0046">Antibiotic resistance</keyword>
<keyword evidence="4" id="KW-0547">Nucleotide-binding</keyword>
<keyword evidence="3" id="KW-1003">Cell membrane</keyword>
<evidence type="ECO:0000256" key="7">
    <source>
        <dbReference type="ARBA" id="ARBA00023136"/>
    </source>
</evidence>
<dbReference type="InterPro" id="IPR005894">
    <property type="entry name" value="DrrA"/>
</dbReference>
<dbReference type="SUPFAM" id="SSF52540">
    <property type="entry name" value="P-loop containing nucleoside triphosphate hydrolases"/>
    <property type="match status" value="1"/>
</dbReference>
<dbReference type="RefSeq" id="WP_201935918.1">
    <property type="nucleotide sequence ID" value="NZ_JAERSG010000003.1"/>
</dbReference>
<feature type="compositionally biased region" description="Low complexity" evidence="10">
    <location>
        <begin position="330"/>
        <end position="342"/>
    </location>
</feature>
<evidence type="ECO:0000256" key="2">
    <source>
        <dbReference type="ARBA" id="ARBA00022448"/>
    </source>
</evidence>
<evidence type="ECO:0000256" key="8">
    <source>
        <dbReference type="ARBA" id="ARBA00023251"/>
    </source>
</evidence>